<feature type="non-terminal residue" evidence="2">
    <location>
        <position position="1"/>
    </location>
</feature>
<evidence type="ECO:0000256" key="1">
    <source>
        <dbReference type="SAM" id="MobiDB-lite"/>
    </source>
</evidence>
<feature type="region of interest" description="Disordered" evidence="1">
    <location>
        <begin position="279"/>
        <end position="315"/>
    </location>
</feature>
<organism evidence="2">
    <name type="scientific">Tanacetum cinerariifolium</name>
    <name type="common">Dalmatian daisy</name>
    <name type="synonym">Chrysanthemum cinerariifolium</name>
    <dbReference type="NCBI Taxonomy" id="118510"/>
    <lineage>
        <taxon>Eukaryota</taxon>
        <taxon>Viridiplantae</taxon>
        <taxon>Streptophyta</taxon>
        <taxon>Embryophyta</taxon>
        <taxon>Tracheophyta</taxon>
        <taxon>Spermatophyta</taxon>
        <taxon>Magnoliopsida</taxon>
        <taxon>eudicotyledons</taxon>
        <taxon>Gunneridae</taxon>
        <taxon>Pentapetalae</taxon>
        <taxon>asterids</taxon>
        <taxon>campanulids</taxon>
        <taxon>Asterales</taxon>
        <taxon>Asteraceae</taxon>
        <taxon>Asteroideae</taxon>
        <taxon>Anthemideae</taxon>
        <taxon>Anthemidinae</taxon>
        <taxon>Tanacetum</taxon>
    </lineage>
</organism>
<dbReference type="EMBL" id="BKCJ010077008">
    <property type="protein sequence ID" value="GEW85230.1"/>
    <property type="molecule type" value="Genomic_DNA"/>
</dbReference>
<accession>A0A699GZ23</accession>
<evidence type="ECO:0000313" key="2">
    <source>
        <dbReference type="EMBL" id="GEW85230.1"/>
    </source>
</evidence>
<name>A0A699GZ23_TANCI</name>
<gene>
    <name evidence="2" type="ORF">Tci_257206</name>
</gene>
<sequence length="345" mass="39940">GVGKTKGGGGFSLGRKVGKGREVEDGYGKVWGIGRVEVGFQPWHQRVTSYFRVAKFFNEGKNFLFKWRIYKFLAKKIWENLEHIFESFKIKRITPFVHIEFDAMLVKRDNSPEFMHVDGRNTCRDQECLIERDMLQICPNIPGQKLVDPPFEEEILAFIKKLGYFGNMKSLSNAKVETLPQPRMLTMSNFIWEDLVYQIENKEINQFQEETRCWHIANDDPILTTMRFIPKHETVQKYDNILPDTITNQAIKELDAYKTYYDFATGKVVLKPNYVCRSTREKTDQAPKASPGKRLKATTKVAKSGKNKPPAKGLETLSEVKLSEAEQMRITIKRSKTQFYSSQAK</sequence>
<comment type="caution">
    <text evidence="2">The sequence shown here is derived from an EMBL/GenBank/DDBJ whole genome shotgun (WGS) entry which is preliminary data.</text>
</comment>
<reference evidence="2" key="1">
    <citation type="journal article" date="2019" name="Sci. Rep.">
        <title>Draft genome of Tanacetum cinerariifolium, the natural source of mosquito coil.</title>
        <authorList>
            <person name="Yamashiro T."/>
            <person name="Shiraishi A."/>
            <person name="Satake H."/>
            <person name="Nakayama K."/>
        </authorList>
    </citation>
    <scope>NUCLEOTIDE SEQUENCE</scope>
</reference>
<proteinExistence type="predicted"/>
<dbReference type="AlphaFoldDB" id="A0A699GZ23"/>
<protein>
    <submittedName>
        <fullName evidence="2">Uncharacterized protein</fullName>
    </submittedName>
</protein>